<evidence type="ECO:0000256" key="4">
    <source>
        <dbReference type="ARBA" id="ARBA00022801"/>
    </source>
</evidence>
<gene>
    <name evidence="6" type="ORF">LC0644_1588</name>
</gene>
<evidence type="ECO:0000256" key="1">
    <source>
        <dbReference type="ARBA" id="ARBA00001946"/>
    </source>
</evidence>
<evidence type="ECO:0000313" key="7">
    <source>
        <dbReference type="Proteomes" id="UP000032552"/>
    </source>
</evidence>
<keyword evidence="4" id="KW-0378">Hydrolase</keyword>
<dbReference type="GO" id="GO:0005737">
    <property type="term" value="C:cytoplasm"/>
    <property type="evidence" value="ECO:0007669"/>
    <property type="project" value="InterPro"/>
</dbReference>
<dbReference type="Proteomes" id="UP000032552">
    <property type="component" value="Unassembled WGS sequence"/>
</dbReference>
<name>A0A0C9PXU0_LACPA</name>
<sequence length="108" mass="12042">MASKSVFVKVDRPIGFSDKSHAPYPINYGYVPTVTGGDGEKQDVYIVSDLINEPLQSFEGKLIAVVHRADDNEEKWVATTENETFSAAEIVARIHFMEQYFDSTVALV</sequence>
<keyword evidence="5" id="KW-0460">Magnesium</keyword>
<dbReference type="GO" id="GO:0000287">
    <property type="term" value="F:magnesium ion binding"/>
    <property type="evidence" value="ECO:0007669"/>
    <property type="project" value="InterPro"/>
</dbReference>
<dbReference type="InterPro" id="IPR036649">
    <property type="entry name" value="Pyrophosphatase_sf"/>
</dbReference>
<dbReference type="GO" id="GO:0006796">
    <property type="term" value="P:phosphate-containing compound metabolic process"/>
    <property type="evidence" value="ECO:0007669"/>
    <property type="project" value="InterPro"/>
</dbReference>
<proteinExistence type="predicted"/>
<dbReference type="Pfam" id="PF00719">
    <property type="entry name" value="Pyrophosphatase"/>
    <property type="match status" value="1"/>
</dbReference>
<evidence type="ECO:0000256" key="3">
    <source>
        <dbReference type="ARBA" id="ARBA00022723"/>
    </source>
</evidence>
<dbReference type="EMBL" id="BAYM01000091">
    <property type="protein sequence ID" value="GAN36999.1"/>
    <property type="molecule type" value="Genomic_DNA"/>
</dbReference>
<dbReference type="EC" id="3.6.1.1" evidence="2"/>
<evidence type="ECO:0000256" key="2">
    <source>
        <dbReference type="ARBA" id="ARBA00012146"/>
    </source>
</evidence>
<reference evidence="7" key="1">
    <citation type="submission" date="2014-05" db="EMBL/GenBank/DDBJ databases">
        <title>Whole genome sequencing of Lactobacillus casei NRIC0644.</title>
        <authorList>
            <person name="Atarashi H."/>
            <person name="Yoshida Y."/>
            <person name="Fujimura S."/>
            <person name="Tanaka N."/>
            <person name="Shiwa Y."/>
            <person name="Yoshikawa H."/>
            <person name="Okada S."/>
            <person name="Nakagawa J."/>
        </authorList>
    </citation>
    <scope>NUCLEOTIDE SEQUENCE [LARGE SCALE GENOMIC DNA]</scope>
    <source>
        <strain evidence="7">NRIC0644</strain>
    </source>
</reference>
<protein>
    <recommendedName>
        <fullName evidence="2">inorganic diphosphatase</fullName>
        <ecNumber evidence="2">3.6.1.1</ecNumber>
    </recommendedName>
</protein>
<dbReference type="Gene3D" id="3.90.80.10">
    <property type="entry name" value="Inorganic pyrophosphatase"/>
    <property type="match status" value="1"/>
</dbReference>
<dbReference type="SUPFAM" id="SSF50324">
    <property type="entry name" value="Inorganic pyrophosphatase"/>
    <property type="match status" value="1"/>
</dbReference>
<comment type="caution">
    <text evidence="6">The sequence shown here is derived from an EMBL/GenBank/DDBJ whole genome shotgun (WGS) entry which is preliminary data.</text>
</comment>
<organism evidence="6 7">
    <name type="scientific">Lacticaseibacillus paracasei NRIC 0644</name>
    <dbReference type="NCBI Taxonomy" id="1435038"/>
    <lineage>
        <taxon>Bacteria</taxon>
        <taxon>Bacillati</taxon>
        <taxon>Bacillota</taxon>
        <taxon>Bacilli</taxon>
        <taxon>Lactobacillales</taxon>
        <taxon>Lactobacillaceae</taxon>
        <taxon>Lacticaseibacillus</taxon>
    </lineage>
</organism>
<accession>A0A0C9PXU0</accession>
<dbReference type="AlphaFoldDB" id="A0A0C9PXU0"/>
<dbReference type="InterPro" id="IPR008162">
    <property type="entry name" value="Pyrophosphatase"/>
</dbReference>
<dbReference type="RefSeq" id="WP_045625114.1">
    <property type="nucleotide sequence ID" value="NZ_BAYM01000091.1"/>
</dbReference>
<comment type="cofactor">
    <cofactor evidence="1">
        <name>Mg(2+)</name>
        <dbReference type="ChEBI" id="CHEBI:18420"/>
    </cofactor>
</comment>
<evidence type="ECO:0000256" key="5">
    <source>
        <dbReference type="ARBA" id="ARBA00022842"/>
    </source>
</evidence>
<evidence type="ECO:0000313" key="6">
    <source>
        <dbReference type="EMBL" id="GAN36999.1"/>
    </source>
</evidence>
<keyword evidence="3" id="KW-0479">Metal-binding</keyword>
<dbReference type="GO" id="GO:0004427">
    <property type="term" value="F:inorganic diphosphate phosphatase activity"/>
    <property type="evidence" value="ECO:0007669"/>
    <property type="project" value="UniProtKB-EC"/>
</dbReference>